<evidence type="ECO:0000256" key="1">
    <source>
        <dbReference type="SAM" id="Phobius"/>
    </source>
</evidence>
<name>A0A7W9WWV2_9BURK</name>
<dbReference type="AlphaFoldDB" id="A0A7W9WWV2"/>
<dbReference type="InterPro" id="IPR022266">
    <property type="entry name" value="DtrJ-like"/>
</dbReference>
<organism evidence="2 3">
    <name type="scientific">Paraburkholderia bannensis</name>
    <dbReference type="NCBI Taxonomy" id="765414"/>
    <lineage>
        <taxon>Bacteria</taxon>
        <taxon>Pseudomonadati</taxon>
        <taxon>Pseudomonadota</taxon>
        <taxon>Betaproteobacteria</taxon>
        <taxon>Burkholderiales</taxon>
        <taxon>Burkholderiaceae</taxon>
        <taxon>Paraburkholderia</taxon>
    </lineage>
</organism>
<accession>A0A7W9WWV2</accession>
<evidence type="ECO:0000313" key="2">
    <source>
        <dbReference type="EMBL" id="MBB6106498.1"/>
    </source>
</evidence>
<dbReference type="RefSeq" id="WP_183734056.1">
    <property type="nucleotide sequence ID" value="NZ_JACHBW010000027.1"/>
</dbReference>
<comment type="caution">
    <text evidence="2">The sequence shown here is derived from an EMBL/GenBank/DDBJ whole genome shotgun (WGS) entry which is preliminary data.</text>
</comment>
<sequence>MASSSRFVRHLKWWFLVLPVLVCVCLPVVPMQSLFEISEIESRSVVRALGDERASAAVDTTNRLFHRFFIDTGAVQATMSTGESSDLDDDGMSSFAHTWVKQFWMLLYRALYRAVVMHAWLGGLVVLCFAAAMDGSVRRKIRAAAAGFASPLSFHLAVHALLLTLGCAFAVLLLPLPIVAQCWTAVAVLLPLLLWIASSSS</sequence>
<gene>
    <name evidence="2" type="ORF">F4827_006373</name>
</gene>
<feature type="transmembrane region" description="Helical" evidence="1">
    <location>
        <begin position="12"/>
        <end position="29"/>
    </location>
</feature>
<keyword evidence="3" id="KW-1185">Reference proteome</keyword>
<protein>
    <recommendedName>
        <fullName evidence="4">DUF4400 domain-containing protein</fullName>
    </recommendedName>
</protein>
<feature type="transmembrane region" description="Helical" evidence="1">
    <location>
        <begin position="110"/>
        <end position="132"/>
    </location>
</feature>
<evidence type="ECO:0008006" key="4">
    <source>
        <dbReference type="Google" id="ProtNLM"/>
    </source>
</evidence>
<feature type="transmembrane region" description="Helical" evidence="1">
    <location>
        <begin position="152"/>
        <end position="172"/>
    </location>
</feature>
<proteinExistence type="predicted"/>
<feature type="transmembrane region" description="Helical" evidence="1">
    <location>
        <begin position="178"/>
        <end position="197"/>
    </location>
</feature>
<evidence type="ECO:0000313" key="3">
    <source>
        <dbReference type="Proteomes" id="UP000571554"/>
    </source>
</evidence>
<dbReference type="Proteomes" id="UP000571554">
    <property type="component" value="Unassembled WGS sequence"/>
</dbReference>
<dbReference type="Pfam" id="PF14348">
    <property type="entry name" value="DtrJ-like"/>
    <property type="match status" value="1"/>
</dbReference>
<keyword evidence="1" id="KW-0812">Transmembrane</keyword>
<keyword evidence="1" id="KW-0472">Membrane</keyword>
<dbReference type="EMBL" id="JACHBW010000027">
    <property type="protein sequence ID" value="MBB6106498.1"/>
    <property type="molecule type" value="Genomic_DNA"/>
</dbReference>
<reference evidence="2 3" key="1">
    <citation type="submission" date="2020-08" db="EMBL/GenBank/DDBJ databases">
        <title>Above-ground endophytic microbial communities from plants in different locations in the United States.</title>
        <authorList>
            <person name="Frank C."/>
        </authorList>
    </citation>
    <scope>NUCLEOTIDE SEQUENCE [LARGE SCALE GENOMIC DNA]</scope>
    <source>
        <strain evidence="2 3">WP4_2_2</strain>
    </source>
</reference>
<keyword evidence="1" id="KW-1133">Transmembrane helix</keyword>